<feature type="transmembrane region" description="Helical" evidence="1">
    <location>
        <begin position="227"/>
        <end position="250"/>
    </location>
</feature>
<evidence type="ECO:0008006" key="5">
    <source>
        <dbReference type="Google" id="ProtNLM"/>
    </source>
</evidence>
<evidence type="ECO:0000313" key="3">
    <source>
        <dbReference type="EMBL" id="RVU34970.1"/>
    </source>
</evidence>
<dbReference type="RefSeq" id="WP_127767291.1">
    <property type="nucleotide sequence ID" value="NZ_SADE01000003.1"/>
</dbReference>
<protein>
    <recommendedName>
        <fullName evidence="5">VPLPA-CTERM sorting domain-containing protein</fullName>
    </recommendedName>
</protein>
<gene>
    <name evidence="3" type="ORF">EOI86_19240</name>
</gene>
<keyword evidence="1" id="KW-1133">Transmembrane helix</keyword>
<evidence type="ECO:0000256" key="1">
    <source>
        <dbReference type="SAM" id="Phobius"/>
    </source>
</evidence>
<dbReference type="AlphaFoldDB" id="A0A437QKE0"/>
<evidence type="ECO:0000313" key="4">
    <source>
        <dbReference type="Proteomes" id="UP000287447"/>
    </source>
</evidence>
<evidence type="ECO:0000256" key="2">
    <source>
        <dbReference type="SAM" id="SignalP"/>
    </source>
</evidence>
<proteinExistence type="predicted"/>
<keyword evidence="4" id="KW-1185">Reference proteome</keyword>
<keyword evidence="1" id="KW-0472">Membrane</keyword>
<accession>A0A437QKE0</accession>
<name>A0A437QKE0_9PROT</name>
<feature type="chain" id="PRO_5019219340" description="VPLPA-CTERM sorting domain-containing protein" evidence="2">
    <location>
        <begin position="27"/>
        <end position="263"/>
    </location>
</feature>
<sequence>MTFADTFKGTILAAAVAFGFAGAANATSITEFDFTGTPVSQSEGTAFGSPLSATFSGVTEGVETSGVTAFGFSERFYQSSSKGKKGKKGKNEHTAYSASGVNWNATGLGLSSDQDNGKWWHGGAVEDQNGRDYLVLELGSADWTPVDLSFGYLSGGKNYEIFGFNGDLSVGDVAGFFASINTFTRLAGDNAANVVFDTIEKFQYLVLTTKNDHKKDYFRVSGFSGDLVAAVPVPGALPLLLTGLGIFGAVRLGRKNKPSDAPA</sequence>
<reference evidence="4" key="1">
    <citation type="submission" date="2019-01" db="EMBL/GenBank/DDBJ databases">
        <title>Gri0909 isolated from a small marine red alga.</title>
        <authorList>
            <person name="Kim J."/>
            <person name="Jeong S.E."/>
            <person name="Jeon C.O."/>
        </authorList>
    </citation>
    <scope>NUCLEOTIDE SEQUENCE [LARGE SCALE GENOMIC DNA]</scope>
    <source>
        <strain evidence="4">Gri0909</strain>
    </source>
</reference>
<keyword evidence="2" id="KW-0732">Signal</keyword>
<keyword evidence="1" id="KW-0812">Transmembrane</keyword>
<dbReference type="Proteomes" id="UP000287447">
    <property type="component" value="Unassembled WGS sequence"/>
</dbReference>
<feature type="signal peptide" evidence="2">
    <location>
        <begin position="1"/>
        <end position="26"/>
    </location>
</feature>
<dbReference type="EMBL" id="SADE01000003">
    <property type="protein sequence ID" value="RVU34970.1"/>
    <property type="molecule type" value="Genomic_DNA"/>
</dbReference>
<comment type="caution">
    <text evidence="3">The sequence shown here is derived from an EMBL/GenBank/DDBJ whole genome shotgun (WGS) entry which is preliminary data.</text>
</comment>
<organism evidence="3 4">
    <name type="scientific">Hwanghaeella grinnelliae</name>
    <dbReference type="NCBI Taxonomy" id="2500179"/>
    <lineage>
        <taxon>Bacteria</taxon>
        <taxon>Pseudomonadati</taxon>
        <taxon>Pseudomonadota</taxon>
        <taxon>Alphaproteobacteria</taxon>
        <taxon>Rhodospirillales</taxon>
        <taxon>Rhodospirillaceae</taxon>
        <taxon>Hwanghaeella</taxon>
    </lineage>
</organism>